<evidence type="ECO:0000313" key="1">
    <source>
        <dbReference type="EMBL" id="RHZ78176.1"/>
    </source>
</evidence>
<comment type="caution">
    <text evidence="1">The sequence shown here is derived from an EMBL/GenBank/DDBJ whole genome shotgun (WGS) entry which is preliminary data.</text>
</comment>
<dbReference type="EMBL" id="PQFF01000156">
    <property type="protein sequence ID" value="RHZ78176.1"/>
    <property type="molecule type" value="Genomic_DNA"/>
</dbReference>
<keyword evidence="2" id="KW-1185">Reference proteome</keyword>
<sequence>MSGSQNINDLMDISRYYLPTLQYIQVHLKSVLVSTSKPSNKKAKKQVKREDSSVLKKLISELTTSASEDASASSITYTETLRIFYSSMIILPKNLKRGELASQVLVNEEVREQIGEKISNDTLRKRTEKARKIYALFNSVFNDRGKHFQHHLFRN</sequence>
<proteinExistence type="predicted"/>
<reference evidence="1 2" key="1">
    <citation type="submission" date="2018-08" db="EMBL/GenBank/DDBJ databases">
        <title>Genome and evolution of the arbuscular mycorrhizal fungus Diversispora epigaea (formerly Glomus versiforme) and its bacterial endosymbionts.</title>
        <authorList>
            <person name="Sun X."/>
            <person name="Fei Z."/>
            <person name="Harrison M."/>
        </authorList>
    </citation>
    <scope>NUCLEOTIDE SEQUENCE [LARGE SCALE GENOMIC DNA]</scope>
    <source>
        <strain evidence="1 2">IT104</strain>
    </source>
</reference>
<gene>
    <name evidence="1" type="ORF">Glove_166g273</name>
</gene>
<dbReference type="AlphaFoldDB" id="A0A397IWM9"/>
<name>A0A397IWM9_9GLOM</name>
<dbReference type="Proteomes" id="UP000266861">
    <property type="component" value="Unassembled WGS sequence"/>
</dbReference>
<protein>
    <submittedName>
        <fullName evidence="1">Uncharacterized protein</fullName>
    </submittedName>
</protein>
<accession>A0A397IWM9</accession>
<organism evidence="1 2">
    <name type="scientific">Diversispora epigaea</name>
    <dbReference type="NCBI Taxonomy" id="1348612"/>
    <lineage>
        <taxon>Eukaryota</taxon>
        <taxon>Fungi</taxon>
        <taxon>Fungi incertae sedis</taxon>
        <taxon>Mucoromycota</taxon>
        <taxon>Glomeromycotina</taxon>
        <taxon>Glomeromycetes</taxon>
        <taxon>Diversisporales</taxon>
        <taxon>Diversisporaceae</taxon>
        <taxon>Diversispora</taxon>
    </lineage>
</organism>
<evidence type="ECO:0000313" key="2">
    <source>
        <dbReference type="Proteomes" id="UP000266861"/>
    </source>
</evidence>
<dbReference type="OrthoDB" id="10552213at2759"/>